<protein>
    <recommendedName>
        <fullName evidence="4">Outer membrane protein beta-barrel domain-containing protein</fullName>
    </recommendedName>
</protein>
<name>A0A1Y1RZS3_9SPIO</name>
<dbReference type="RefSeq" id="WP_083049931.1">
    <property type="nucleotide sequence ID" value="NZ_CAXXQO010000003.1"/>
</dbReference>
<accession>A0A1Y1RZS3</accession>
<evidence type="ECO:0008006" key="4">
    <source>
        <dbReference type="Google" id="ProtNLM"/>
    </source>
</evidence>
<sequence length="169" mass="18658">MKRVHLALILMLLAASAWAAPSFVATLGGDFFNYEDGFLDIGGAYIVPLHSDLELSLGAGFGLWPEEGSGSNDARFYIPLDLGLNFLFPGNEKVSYLLGAGVTPQFLFADENRTYVGPFIKGGIRIRTHEFMQWIIEAQQDLLIGPPDWINTSTRIRTGIQFSFDTGRP</sequence>
<proteinExistence type="predicted"/>
<feature type="signal peptide" evidence="1">
    <location>
        <begin position="1"/>
        <end position="19"/>
    </location>
</feature>
<organism evidence="2 3">
    <name type="scientific">Marispirochaeta aestuarii</name>
    <dbReference type="NCBI Taxonomy" id="1963862"/>
    <lineage>
        <taxon>Bacteria</taxon>
        <taxon>Pseudomonadati</taxon>
        <taxon>Spirochaetota</taxon>
        <taxon>Spirochaetia</taxon>
        <taxon>Spirochaetales</taxon>
        <taxon>Spirochaetaceae</taxon>
        <taxon>Marispirochaeta</taxon>
    </lineage>
</organism>
<comment type="caution">
    <text evidence="2">The sequence shown here is derived from an EMBL/GenBank/DDBJ whole genome shotgun (WGS) entry which is preliminary data.</text>
</comment>
<feature type="chain" id="PRO_5012643639" description="Outer membrane protein beta-barrel domain-containing protein" evidence="1">
    <location>
        <begin position="20"/>
        <end position="169"/>
    </location>
</feature>
<dbReference type="OrthoDB" id="370350at2"/>
<evidence type="ECO:0000313" key="3">
    <source>
        <dbReference type="Proteomes" id="UP000192343"/>
    </source>
</evidence>
<dbReference type="Proteomes" id="UP000192343">
    <property type="component" value="Unassembled WGS sequence"/>
</dbReference>
<evidence type="ECO:0000313" key="2">
    <source>
        <dbReference type="EMBL" id="ORC35636.1"/>
    </source>
</evidence>
<dbReference type="EMBL" id="MWQY01000008">
    <property type="protein sequence ID" value="ORC35636.1"/>
    <property type="molecule type" value="Genomic_DNA"/>
</dbReference>
<evidence type="ECO:0000256" key="1">
    <source>
        <dbReference type="SAM" id="SignalP"/>
    </source>
</evidence>
<dbReference type="AlphaFoldDB" id="A0A1Y1RZS3"/>
<reference evidence="2 3" key="1">
    <citation type="submission" date="2017-03" db="EMBL/GenBank/DDBJ databases">
        <title>Draft Genome sequence of Marispirochaeta sp. strain JC444.</title>
        <authorList>
            <person name="Shivani Y."/>
            <person name="Subhash Y."/>
            <person name="Sasikala C."/>
            <person name="Ramana C."/>
        </authorList>
    </citation>
    <scope>NUCLEOTIDE SEQUENCE [LARGE SCALE GENOMIC DNA]</scope>
    <source>
        <strain evidence="2 3">JC444</strain>
    </source>
</reference>
<keyword evidence="1" id="KW-0732">Signal</keyword>
<keyword evidence="3" id="KW-1185">Reference proteome</keyword>
<gene>
    <name evidence="2" type="ORF">B4O97_08300</name>
</gene>